<dbReference type="AlphaFoldDB" id="A0ABD1GWX3"/>
<evidence type="ECO:0000256" key="2">
    <source>
        <dbReference type="ARBA" id="ARBA00022723"/>
    </source>
</evidence>
<dbReference type="InterPro" id="IPR016055">
    <property type="entry name" value="A-D-PHexomutase_a/b/a-I/II/III"/>
</dbReference>
<evidence type="ECO:0000256" key="3">
    <source>
        <dbReference type="ARBA" id="ARBA00022842"/>
    </source>
</evidence>
<dbReference type="Gene3D" id="3.40.120.10">
    <property type="entry name" value="Alpha-D-Glucose-1,6-Bisphosphate, subunit A, domain 3"/>
    <property type="match status" value="1"/>
</dbReference>
<dbReference type="InterPro" id="IPR045244">
    <property type="entry name" value="PGM"/>
</dbReference>
<gene>
    <name evidence="7" type="primary">PGM2</name>
    <name evidence="7" type="ORF">AAHA92_16862</name>
</gene>
<evidence type="ECO:0000313" key="7">
    <source>
        <dbReference type="EMBL" id="KAL1548655.1"/>
    </source>
</evidence>
<protein>
    <submittedName>
        <fullName evidence="7">Phosphoglucomutase-2</fullName>
        <ecNumber evidence="7">5.4.2.2</ecNumber>
    </submittedName>
</protein>
<evidence type="ECO:0000259" key="6">
    <source>
        <dbReference type="Pfam" id="PF02880"/>
    </source>
</evidence>
<evidence type="ECO:0000256" key="5">
    <source>
        <dbReference type="ARBA" id="ARBA00023277"/>
    </source>
</evidence>
<name>A0ABD1GWX3_SALDI</name>
<keyword evidence="8" id="KW-1185">Reference proteome</keyword>
<keyword evidence="5" id="KW-0119">Carbohydrate metabolism</keyword>
<dbReference type="EMBL" id="JBEAFC010000007">
    <property type="protein sequence ID" value="KAL1548655.1"/>
    <property type="molecule type" value="Genomic_DNA"/>
</dbReference>
<evidence type="ECO:0000256" key="1">
    <source>
        <dbReference type="ARBA" id="ARBA00001946"/>
    </source>
</evidence>
<feature type="domain" description="Alpha-D-phosphohexomutase alpha/beta/alpha" evidence="6">
    <location>
        <begin position="21"/>
        <end position="76"/>
    </location>
</feature>
<dbReference type="Proteomes" id="UP001567538">
    <property type="component" value="Unassembled WGS sequence"/>
</dbReference>
<dbReference type="GO" id="GO:0046872">
    <property type="term" value="F:metal ion binding"/>
    <property type="evidence" value="ECO:0007669"/>
    <property type="project" value="UniProtKB-KW"/>
</dbReference>
<reference evidence="7 8" key="1">
    <citation type="submission" date="2024-06" db="EMBL/GenBank/DDBJ databases">
        <title>A chromosome level genome sequence of Diviner's sage (Salvia divinorum).</title>
        <authorList>
            <person name="Ford S.A."/>
            <person name="Ro D.-K."/>
            <person name="Ness R.W."/>
            <person name="Phillips M.A."/>
        </authorList>
    </citation>
    <scope>NUCLEOTIDE SEQUENCE [LARGE SCALE GENOMIC DNA]</scope>
    <source>
        <strain evidence="7">SAF-2024a</strain>
        <tissue evidence="7">Leaf</tissue>
    </source>
</reference>
<keyword evidence="3" id="KW-0460">Magnesium</keyword>
<dbReference type="PANTHER" id="PTHR22573">
    <property type="entry name" value="PHOSPHOHEXOMUTASE FAMILY MEMBER"/>
    <property type="match status" value="1"/>
</dbReference>
<dbReference type="InterPro" id="IPR005846">
    <property type="entry name" value="A-D-PHexomutase_a/b/a-III"/>
</dbReference>
<proteinExistence type="predicted"/>
<dbReference type="PANTHER" id="PTHR22573:SF59">
    <property type="entry name" value="PHOSPHOGLUCOMUTASE, CHLOROPLASTIC"/>
    <property type="match status" value="1"/>
</dbReference>
<comment type="cofactor">
    <cofactor evidence="1">
        <name>Mg(2+)</name>
        <dbReference type="ChEBI" id="CHEBI:18420"/>
    </cofactor>
</comment>
<dbReference type="GO" id="GO:0004614">
    <property type="term" value="F:phosphoglucomutase activity"/>
    <property type="evidence" value="ECO:0007669"/>
    <property type="project" value="UniProtKB-EC"/>
</dbReference>
<comment type="caution">
    <text evidence="7">The sequence shown here is derived from an EMBL/GenBank/DDBJ whole genome shotgun (WGS) entry which is preliminary data.</text>
</comment>
<accession>A0ABD1GWX3</accession>
<evidence type="ECO:0000313" key="8">
    <source>
        <dbReference type="Proteomes" id="UP001567538"/>
    </source>
</evidence>
<dbReference type="SUPFAM" id="SSF53738">
    <property type="entry name" value="Phosphoglucomutase, first 3 domains"/>
    <property type="match status" value="1"/>
</dbReference>
<keyword evidence="2" id="KW-0479">Metal-binding</keyword>
<keyword evidence="4 7" id="KW-0413">Isomerase</keyword>
<organism evidence="7 8">
    <name type="scientific">Salvia divinorum</name>
    <name type="common">Maria pastora</name>
    <name type="synonym">Diviner's sage</name>
    <dbReference type="NCBI Taxonomy" id="28513"/>
    <lineage>
        <taxon>Eukaryota</taxon>
        <taxon>Viridiplantae</taxon>
        <taxon>Streptophyta</taxon>
        <taxon>Embryophyta</taxon>
        <taxon>Tracheophyta</taxon>
        <taxon>Spermatophyta</taxon>
        <taxon>Magnoliopsida</taxon>
        <taxon>eudicotyledons</taxon>
        <taxon>Gunneridae</taxon>
        <taxon>Pentapetalae</taxon>
        <taxon>asterids</taxon>
        <taxon>lamiids</taxon>
        <taxon>Lamiales</taxon>
        <taxon>Lamiaceae</taxon>
        <taxon>Nepetoideae</taxon>
        <taxon>Mentheae</taxon>
        <taxon>Salviinae</taxon>
        <taxon>Salvia</taxon>
        <taxon>Salvia subgen. Calosphace</taxon>
    </lineage>
</organism>
<dbReference type="Pfam" id="PF02880">
    <property type="entry name" value="PGM_PMM_III"/>
    <property type="match status" value="1"/>
</dbReference>
<sequence>MPQRDGDRSMLFGIGFFVTPSDSVAIIAANAENAIQYFKTGLKGLARSMMTSGALVRVAEKLNLPFYEVPTGWNFF</sequence>
<evidence type="ECO:0000256" key="4">
    <source>
        <dbReference type="ARBA" id="ARBA00023235"/>
    </source>
</evidence>
<dbReference type="EC" id="5.4.2.2" evidence="7"/>